<evidence type="ECO:0000259" key="5">
    <source>
        <dbReference type="Pfam" id="PF00881"/>
    </source>
</evidence>
<dbReference type="PANTHER" id="PTHR43425">
    <property type="entry name" value="OXYGEN-INSENSITIVE NADPH NITROREDUCTASE"/>
    <property type="match status" value="1"/>
</dbReference>
<proteinExistence type="inferred from homology"/>
<evidence type="ECO:0000256" key="1">
    <source>
        <dbReference type="ARBA" id="ARBA00008366"/>
    </source>
</evidence>
<comment type="similarity">
    <text evidence="1">Belongs to the flavin oxidoreductase frp family.</text>
</comment>
<dbReference type="Pfam" id="PF00881">
    <property type="entry name" value="Nitroreductase"/>
    <property type="match status" value="1"/>
</dbReference>
<evidence type="ECO:0000256" key="2">
    <source>
        <dbReference type="ARBA" id="ARBA00022630"/>
    </source>
</evidence>
<sequence length="188" mass="20896">MEMTQNPVLKTIFERKSIRSFKPKKVPRETIEQIVRAGQRAPTACRMETYSFILISDANKKEQILQAIAHHTSTRGFMEETPLWIMVCTDFARQLKLLEVLGIKNEYGDVGKLLLGVMDATLAAENMVLAAEALGLGSCFVGNVWTAPKRIAEILNLPKNVLPIVLLCIGYPNETPSLRPRANSGLNS</sequence>
<keyword evidence="2" id="KW-0285">Flavoprotein</keyword>
<dbReference type="InterPro" id="IPR016446">
    <property type="entry name" value="Flavin_OxRdtase_Frp"/>
</dbReference>
<accession>X0WSW7</accession>
<organism evidence="6">
    <name type="scientific">marine sediment metagenome</name>
    <dbReference type="NCBI Taxonomy" id="412755"/>
    <lineage>
        <taxon>unclassified sequences</taxon>
        <taxon>metagenomes</taxon>
        <taxon>ecological metagenomes</taxon>
    </lineage>
</organism>
<name>X0WSW7_9ZZZZ</name>
<reference evidence="6" key="1">
    <citation type="journal article" date="2014" name="Front. Microbiol.">
        <title>High frequency of phylogenetically diverse reductive dehalogenase-homologous genes in deep subseafloor sedimentary metagenomes.</title>
        <authorList>
            <person name="Kawai M."/>
            <person name="Futagami T."/>
            <person name="Toyoda A."/>
            <person name="Takaki Y."/>
            <person name="Nishi S."/>
            <person name="Hori S."/>
            <person name="Arai W."/>
            <person name="Tsubouchi T."/>
            <person name="Morono Y."/>
            <person name="Uchiyama I."/>
            <person name="Ito T."/>
            <person name="Fujiyama A."/>
            <person name="Inagaki F."/>
            <person name="Takami H."/>
        </authorList>
    </citation>
    <scope>NUCLEOTIDE SEQUENCE</scope>
    <source>
        <strain evidence="6">Expedition CK06-06</strain>
    </source>
</reference>
<comment type="caution">
    <text evidence="6">The sequence shown here is derived from an EMBL/GenBank/DDBJ whole genome shotgun (WGS) entry which is preliminary data.</text>
</comment>
<keyword evidence="3" id="KW-0288">FMN</keyword>
<keyword evidence="4" id="KW-0560">Oxidoreductase</keyword>
<dbReference type="AlphaFoldDB" id="X0WSW7"/>
<feature type="domain" description="Nitroreductase" evidence="5">
    <location>
        <begin position="13"/>
        <end position="171"/>
    </location>
</feature>
<dbReference type="InterPro" id="IPR029479">
    <property type="entry name" value="Nitroreductase"/>
</dbReference>
<evidence type="ECO:0000256" key="4">
    <source>
        <dbReference type="ARBA" id="ARBA00023002"/>
    </source>
</evidence>
<dbReference type="GO" id="GO:0016491">
    <property type="term" value="F:oxidoreductase activity"/>
    <property type="evidence" value="ECO:0007669"/>
    <property type="project" value="UniProtKB-KW"/>
</dbReference>
<protein>
    <recommendedName>
        <fullName evidence="5">Nitroreductase domain-containing protein</fullName>
    </recommendedName>
</protein>
<feature type="non-terminal residue" evidence="6">
    <location>
        <position position="188"/>
    </location>
</feature>
<evidence type="ECO:0000313" key="6">
    <source>
        <dbReference type="EMBL" id="GAG26302.1"/>
    </source>
</evidence>
<gene>
    <name evidence="6" type="ORF">S01H1_55588</name>
</gene>
<dbReference type="SUPFAM" id="SSF55469">
    <property type="entry name" value="FMN-dependent nitroreductase-like"/>
    <property type="match status" value="1"/>
</dbReference>
<evidence type="ECO:0000256" key="3">
    <source>
        <dbReference type="ARBA" id="ARBA00022643"/>
    </source>
</evidence>
<dbReference type="Gene3D" id="3.40.109.10">
    <property type="entry name" value="NADH Oxidase"/>
    <property type="match status" value="1"/>
</dbReference>
<dbReference type="PANTHER" id="PTHR43425:SF2">
    <property type="entry name" value="OXYGEN-INSENSITIVE NADPH NITROREDUCTASE"/>
    <property type="match status" value="1"/>
</dbReference>
<dbReference type="InterPro" id="IPR000415">
    <property type="entry name" value="Nitroreductase-like"/>
</dbReference>
<dbReference type="EMBL" id="BARS01036144">
    <property type="protein sequence ID" value="GAG26302.1"/>
    <property type="molecule type" value="Genomic_DNA"/>
</dbReference>